<dbReference type="WBParaSite" id="TCONS_00009956.p1">
    <property type="protein sequence ID" value="TCONS_00009956.p1"/>
    <property type="gene ID" value="XLOC_007664"/>
</dbReference>
<organism evidence="5 6">
    <name type="scientific">Strongyloides stercoralis</name>
    <name type="common">Threadworm</name>
    <dbReference type="NCBI Taxonomy" id="6248"/>
    <lineage>
        <taxon>Eukaryota</taxon>
        <taxon>Metazoa</taxon>
        <taxon>Ecdysozoa</taxon>
        <taxon>Nematoda</taxon>
        <taxon>Chromadorea</taxon>
        <taxon>Rhabditida</taxon>
        <taxon>Tylenchina</taxon>
        <taxon>Panagrolaimomorpha</taxon>
        <taxon>Strongyloidoidea</taxon>
        <taxon>Strongyloididae</taxon>
        <taxon>Strongyloides</taxon>
    </lineage>
</organism>
<feature type="domain" description="EGF-like" evidence="4">
    <location>
        <begin position="549"/>
        <end position="584"/>
    </location>
</feature>
<dbReference type="InterPro" id="IPR010876">
    <property type="entry name" value="C1orf43"/>
</dbReference>
<proteinExistence type="predicted"/>
<feature type="region of interest" description="Disordered" evidence="2">
    <location>
        <begin position="680"/>
        <end position="753"/>
    </location>
</feature>
<reference evidence="6" key="1">
    <citation type="submission" date="2024-02" db="UniProtKB">
        <authorList>
            <consortium name="WormBaseParasite"/>
        </authorList>
    </citation>
    <scope>IDENTIFICATION</scope>
</reference>
<keyword evidence="3" id="KW-0472">Membrane</keyword>
<keyword evidence="1" id="KW-0245">EGF-like domain</keyword>
<keyword evidence="5" id="KW-1185">Reference proteome</keyword>
<dbReference type="InterPro" id="IPR000742">
    <property type="entry name" value="EGF"/>
</dbReference>
<name>A0AAF5DDK9_STRER</name>
<keyword evidence="3" id="KW-1133">Transmembrane helix</keyword>
<dbReference type="Pfam" id="PF07406">
    <property type="entry name" value="NICE-3"/>
    <property type="match status" value="1"/>
</dbReference>
<evidence type="ECO:0000313" key="6">
    <source>
        <dbReference type="WBParaSite" id="TCONS_00009956.p1"/>
    </source>
</evidence>
<evidence type="ECO:0000259" key="4">
    <source>
        <dbReference type="PROSITE" id="PS50026"/>
    </source>
</evidence>
<keyword evidence="3" id="KW-0812">Transmembrane</keyword>
<feature type="transmembrane region" description="Helical" evidence="3">
    <location>
        <begin position="7"/>
        <end position="27"/>
    </location>
</feature>
<dbReference type="Proteomes" id="UP000035681">
    <property type="component" value="Unplaced"/>
</dbReference>
<feature type="compositionally biased region" description="Polar residues" evidence="2">
    <location>
        <begin position="680"/>
        <end position="705"/>
    </location>
</feature>
<feature type="transmembrane region" description="Helical" evidence="3">
    <location>
        <begin position="590"/>
        <end position="611"/>
    </location>
</feature>
<accession>A0AAF5DDK9</accession>
<evidence type="ECO:0000256" key="3">
    <source>
        <dbReference type="SAM" id="Phobius"/>
    </source>
</evidence>
<evidence type="ECO:0000313" key="5">
    <source>
        <dbReference type="Proteomes" id="UP000035681"/>
    </source>
</evidence>
<comment type="caution">
    <text evidence="1">Lacks conserved residue(s) required for the propagation of feature annotation.</text>
</comment>
<dbReference type="AlphaFoldDB" id="A0AAF5DDK9"/>
<evidence type="ECO:0000256" key="2">
    <source>
        <dbReference type="SAM" id="MobiDB-lite"/>
    </source>
</evidence>
<dbReference type="PROSITE" id="PS50026">
    <property type="entry name" value="EGF_3"/>
    <property type="match status" value="1"/>
</dbReference>
<sequence length="753" mass="86087">MILDGYSIIFFFTIIIIIIISFFLIAIRQSTRAGNSILRKQIDTRIGIGCSKNIRESIKKKISDVQYFRNIYNPKFTDCTVIADHANKPYVYRLIAFDEVFHDIDRQLFCINPELIRLDSESTLSFLKRLQKASTSVLETELIEKLSVMHEWCRHWTYPNFGEEELQELRSLLKAFVKWLNENQKELSEIRFLSGSLDSRQSHYNIFKRLIKRKGNYEGKNTTVSLHNDLLEAFQNGNPEQEQYYNNSTKVFNRKEPKTDNKEEMVRSIMKRNVEVSKNSMQNDGIVDKGTPLKNRELLIKGKRKRGVLRKLLEADEARKADRHQYQQLKNFTEDNILAGEEKLPTNNLINKKNISNNTNDTLGLSTNVSTNNIKKMMAETSGNENSNNDNINKPKLIDIFEDEKVKEEERIEKEIARKHLNVINNNLSELPKQIDSLKALKNNLTISTTPKSNVTIVSTTTRSSTDFISGIGNLFSAFGKGIGKFMGFEKECKNKGYKDGTGKCVCPPYHFGSYCEQVNCANGGRLIQTSRSSSRKFQCQCPNSEFITGEFCQYIKCLNGGSPIDGEGRCSCNNNWYSGNFCENYSTSWTIVFVIPIVILILVTFFCAICRLDLCPKRNTYIQESSNIAPGRRRRRRGNLNGNYSENITSRLSTLDEEERQRMVTEHFLNQCRMQRYVSTPNNVSGQSGSNQESLSNFLPTNDSVKILEPPPSYQEALSATSAPPLPIDITTAPRPPAYQTIDPNRHRPSNS</sequence>
<protein>
    <submittedName>
        <fullName evidence="6">EGF-like domain-containing protein</fullName>
    </submittedName>
</protein>
<evidence type="ECO:0000256" key="1">
    <source>
        <dbReference type="PROSITE-ProRule" id="PRU00076"/>
    </source>
</evidence>